<accession>A0A3B9L0H5</accession>
<keyword evidence="1" id="KW-0677">Repeat</keyword>
<reference evidence="4 5" key="1">
    <citation type="journal article" date="2018" name="Nat. Biotechnol.">
        <title>A standardized bacterial taxonomy based on genome phylogeny substantially revises the tree of life.</title>
        <authorList>
            <person name="Parks D.H."/>
            <person name="Chuvochina M."/>
            <person name="Waite D.W."/>
            <person name="Rinke C."/>
            <person name="Skarshewski A."/>
            <person name="Chaumeil P.A."/>
            <person name="Hugenholtz P."/>
        </authorList>
    </citation>
    <scope>NUCLEOTIDE SEQUENCE [LARGE SCALE GENOMIC DNA]</scope>
    <source>
        <strain evidence="4">UBA8557</strain>
    </source>
</reference>
<sequence>MGMKHSLAFSLILLLAVAGPAAANEVADAAMNRDLEAVRSLLDQKATETGLAVERLRDFLDYINAPQIDGTTAIHWAVNHNDFETADLLIGAGANVSAGNRTGVTPMRLAAINGSMAMIERLLDAGADPNAPLTEHGDTALMMAARTGSADAIQMLLDRGAEIDAVETWGGTSALMWAISEHHAGATSMLIEAGADLSVRSKIVSVANRRGAEGTVPEDADPDADPVGYANGGFTPLLFAAREGQIDATRRLIAAGADINAIAADGKNALGLAIYNGQFEVASLLVENDADVNHADAEGFPPLFWAVDRRNMEWNPGFPWVETTDPLPLIRQLLDAGAEPNTFVNNTPRSRRNFGGSPRTLFATSLMRAAYSADVELVQLLLDYGADPFVLNTDNENALLAASAYAWIDGYSQGRSTGERLATIKLLVELGADVNWACDHGITPLMMAANFGEVELIQYLVEQGADLAAHDLGKKNNGAFGGSIEPLMPIDYAIGVGSFRPNNAIIHMEEATTLMTRMMAERGIVHTTSECTLRAFSCGSVDPQGSTAAEIAITRSVQVGNQVEGITGG</sequence>
<evidence type="ECO:0000256" key="2">
    <source>
        <dbReference type="PROSITE-ProRule" id="PRU00023"/>
    </source>
</evidence>
<protein>
    <submittedName>
        <fullName evidence="4">Uncharacterized protein</fullName>
    </submittedName>
</protein>
<dbReference type="InterPro" id="IPR036770">
    <property type="entry name" value="Ankyrin_rpt-contain_sf"/>
</dbReference>
<dbReference type="Gene3D" id="1.25.40.20">
    <property type="entry name" value="Ankyrin repeat-containing domain"/>
    <property type="match status" value="4"/>
</dbReference>
<feature type="repeat" description="ANK" evidence="2">
    <location>
        <begin position="232"/>
        <end position="264"/>
    </location>
</feature>
<feature type="non-terminal residue" evidence="4">
    <location>
        <position position="569"/>
    </location>
</feature>
<gene>
    <name evidence="4" type="ORF">DCG65_07655</name>
</gene>
<feature type="repeat" description="ANK" evidence="2">
    <location>
        <begin position="69"/>
        <end position="101"/>
    </location>
</feature>
<keyword evidence="2" id="KW-0040">ANK repeat</keyword>
<feature type="repeat" description="ANK" evidence="2">
    <location>
        <begin position="170"/>
        <end position="202"/>
    </location>
</feature>
<evidence type="ECO:0000256" key="1">
    <source>
        <dbReference type="ARBA" id="ARBA00022737"/>
    </source>
</evidence>
<feature type="repeat" description="ANK" evidence="2">
    <location>
        <begin position="102"/>
        <end position="134"/>
    </location>
</feature>
<feature type="chain" id="PRO_5017580386" evidence="3">
    <location>
        <begin position="24"/>
        <end position="569"/>
    </location>
</feature>
<keyword evidence="3" id="KW-0732">Signal</keyword>
<dbReference type="InterPro" id="IPR002110">
    <property type="entry name" value="Ankyrin_rpt"/>
</dbReference>
<organism evidence="4 5">
    <name type="scientific">Hyphomonas atlantica</name>
    <dbReference type="NCBI Taxonomy" id="1280948"/>
    <lineage>
        <taxon>Bacteria</taxon>
        <taxon>Pseudomonadati</taxon>
        <taxon>Pseudomonadota</taxon>
        <taxon>Alphaproteobacteria</taxon>
        <taxon>Hyphomonadales</taxon>
        <taxon>Hyphomonadaceae</taxon>
        <taxon>Hyphomonas</taxon>
    </lineage>
</organism>
<dbReference type="PRINTS" id="PR01415">
    <property type="entry name" value="ANKYRIN"/>
</dbReference>
<evidence type="ECO:0000313" key="4">
    <source>
        <dbReference type="EMBL" id="HAE94420.1"/>
    </source>
</evidence>
<dbReference type="AlphaFoldDB" id="A0A3B9L0H5"/>
<dbReference type="Pfam" id="PF12796">
    <property type="entry name" value="Ank_2"/>
    <property type="match status" value="4"/>
</dbReference>
<dbReference type="SUPFAM" id="SSF48403">
    <property type="entry name" value="Ankyrin repeat"/>
    <property type="match status" value="1"/>
</dbReference>
<feature type="repeat" description="ANK" evidence="2">
    <location>
        <begin position="364"/>
        <end position="393"/>
    </location>
</feature>
<dbReference type="EMBL" id="DMBR01000232">
    <property type="protein sequence ID" value="HAE94420.1"/>
    <property type="molecule type" value="Genomic_DNA"/>
</dbReference>
<feature type="repeat" description="ANK" evidence="2">
    <location>
        <begin position="265"/>
        <end position="297"/>
    </location>
</feature>
<dbReference type="Proteomes" id="UP000259173">
    <property type="component" value="Unassembled WGS sequence"/>
</dbReference>
<feature type="repeat" description="ANK" evidence="2">
    <location>
        <begin position="440"/>
        <end position="472"/>
    </location>
</feature>
<feature type="signal peptide" evidence="3">
    <location>
        <begin position="1"/>
        <end position="23"/>
    </location>
</feature>
<dbReference type="PROSITE" id="PS50297">
    <property type="entry name" value="ANK_REP_REGION"/>
    <property type="match status" value="6"/>
</dbReference>
<comment type="caution">
    <text evidence="4">The sequence shown here is derived from an EMBL/GenBank/DDBJ whole genome shotgun (WGS) entry which is preliminary data.</text>
</comment>
<dbReference type="PANTHER" id="PTHR24161:SF124">
    <property type="entry name" value="TRANSIENT RECEPTOR POTENTIAL CHANNEL PYREXIA"/>
    <property type="match status" value="1"/>
</dbReference>
<evidence type="ECO:0000313" key="5">
    <source>
        <dbReference type="Proteomes" id="UP000259173"/>
    </source>
</evidence>
<evidence type="ECO:0000256" key="3">
    <source>
        <dbReference type="SAM" id="SignalP"/>
    </source>
</evidence>
<dbReference type="PANTHER" id="PTHR24161">
    <property type="entry name" value="ANK_REP_REGION DOMAIN-CONTAINING PROTEIN-RELATED"/>
    <property type="match status" value="1"/>
</dbReference>
<dbReference type="PROSITE" id="PS50088">
    <property type="entry name" value="ANK_REPEAT"/>
    <property type="match status" value="8"/>
</dbReference>
<name>A0A3B9L0H5_9PROT</name>
<dbReference type="SMART" id="SM00248">
    <property type="entry name" value="ANK"/>
    <property type="match status" value="10"/>
</dbReference>
<proteinExistence type="predicted"/>
<feature type="repeat" description="ANK" evidence="2">
    <location>
        <begin position="136"/>
        <end position="168"/>
    </location>
</feature>